<evidence type="ECO:0008006" key="3">
    <source>
        <dbReference type="Google" id="ProtNLM"/>
    </source>
</evidence>
<organism evidence="1 2">
    <name type="scientific">Gossypium aridum</name>
    <name type="common">American cotton</name>
    <name type="synonym">Erioxylum aridum</name>
    <dbReference type="NCBI Taxonomy" id="34290"/>
    <lineage>
        <taxon>Eukaryota</taxon>
        <taxon>Viridiplantae</taxon>
        <taxon>Streptophyta</taxon>
        <taxon>Embryophyta</taxon>
        <taxon>Tracheophyta</taxon>
        <taxon>Spermatophyta</taxon>
        <taxon>Magnoliopsida</taxon>
        <taxon>eudicotyledons</taxon>
        <taxon>Gunneridae</taxon>
        <taxon>Pentapetalae</taxon>
        <taxon>rosids</taxon>
        <taxon>malvids</taxon>
        <taxon>Malvales</taxon>
        <taxon>Malvaceae</taxon>
        <taxon>Malvoideae</taxon>
        <taxon>Gossypium</taxon>
    </lineage>
</organism>
<keyword evidence="2" id="KW-1185">Reference proteome</keyword>
<dbReference type="Proteomes" id="UP000593577">
    <property type="component" value="Unassembled WGS sequence"/>
</dbReference>
<feature type="non-terminal residue" evidence="1">
    <location>
        <position position="134"/>
    </location>
</feature>
<dbReference type="EMBL" id="JABFAA010000012">
    <property type="protein sequence ID" value="MBA0697539.1"/>
    <property type="molecule type" value="Genomic_DNA"/>
</dbReference>
<reference evidence="1 2" key="1">
    <citation type="journal article" date="2019" name="Genome Biol. Evol.">
        <title>Insights into the evolution of the New World diploid cottons (Gossypium, subgenus Houzingenia) based on genome sequencing.</title>
        <authorList>
            <person name="Grover C.E."/>
            <person name="Arick M.A. 2nd"/>
            <person name="Thrash A."/>
            <person name="Conover J.L."/>
            <person name="Sanders W.S."/>
            <person name="Peterson D.G."/>
            <person name="Frelichowski J.E."/>
            <person name="Scheffler J.A."/>
            <person name="Scheffler B.E."/>
            <person name="Wendel J.F."/>
        </authorList>
    </citation>
    <scope>NUCLEOTIDE SEQUENCE [LARGE SCALE GENOMIC DNA]</scope>
    <source>
        <strain evidence="1">185</strain>
        <tissue evidence="1">Leaf</tissue>
    </source>
</reference>
<evidence type="ECO:0000313" key="1">
    <source>
        <dbReference type="EMBL" id="MBA0697539.1"/>
    </source>
</evidence>
<sequence>RPLEGSYLKINFDIVNDSQHHRFASGVIVRNAKGEVLVSKPQLHTGVGLTFAVEALVCLKAVVSGVGRGDSGGGFQLRSSANGDGEAKGTRLKRLCWRRSSEKKGPKLNNQTFFLEIWNKQTEIIMMVEWVLVQ</sequence>
<gene>
    <name evidence="1" type="ORF">Goari_021077</name>
</gene>
<comment type="caution">
    <text evidence="1">The sequence shown here is derived from an EMBL/GenBank/DDBJ whole genome shotgun (WGS) entry which is preliminary data.</text>
</comment>
<proteinExistence type="predicted"/>
<protein>
    <recommendedName>
        <fullName evidence="3">RNase H type-1 domain-containing protein</fullName>
    </recommendedName>
</protein>
<name>A0A7J8YEU4_GOSAI</name>
<evidence type="ECO:0000313" key="2">
    <source>
        <dbReference type="Proteomes" id="UP000593577"/>
    </source>
</evidence>
<dbReference type="AlphaFoldDB" id="A0A7J8YEU4"/>
<accession>A0A7J8YEU4</accession>